<accession>A0A7H0SQP4</accession>
<dbReference type="RefSeq" id="WP_187974179.1">
    <property type="nucleotide sequence ID" value="NZ_CP046884.1"/>
</dbReference>
<gene>
    <name evidence="1" type="ORF">GP475_09625</name>
</gene>
<dbReference type="Proteomes" id="UP000516320">
    <property type="component" value="Chromosome"/>
</dbReference>
<protein>
    <submittedName>
        <fullName evidence="1">Uncharacterized protein</fullName>
    </submittedName>
</protein>
<keyword evidence="2" id="KW-1185">Reference proteome</keyword>
<evidence type="ECO:0000313" key="2">
    <source>
        <dbReference type="Proteomes" id="UP000516320"/>
    </source>
</evidence>
<proteinExistence type="predicted"/>
<evidence type="ECO:0000313" key="1">
    <source>
        <dbReference type="EMBL" id="QNQ90869.1"/>
    </source>
</evidence>
<sequence length="123" mass="14418">MTDTKLLTKSNLDMLLRVVDLRREDALQYKQTVLAAQWGKVRKFLEAYYDADGWNRCRALALAQRCNEIGMDLDLDPLRDQDEIRPWFDAYDLILDLVSIAEKIHSPTMRALLDHYAEVMDRD</sequence>
<reference evidence="1 2" key="1">
    <citation type="submission" date="2019-12" db="EMBL/GenBank/DDBJ databases">
        <title>Corynebacterium sp. nov., isolated from feces of the Anser Albifrons in China.</title>
        <authorList>
            <person name="Liu Q."/>
        </authorList>
    </citation>
    <scope>NUCLEOTIDE SEQUENCE [LARGE SCALE GENOMIC DNA]</scope>
    <source>
        <strain evidence="1 2">4H37-19</strain>
    </source>
</reference>
<dbReference type="KEGG" id="cpoy:GP475_09625"/>
<name>A0A7H0SQP4_9CORY</name>
<dbReference type="AlphaFoldDB" id="A0A7H0SQP4"/>
<dbReference type="EMBL" id="CP046884">
    <property type="protein sequence ID" value="QNQ90869.1"/>
    <property type="molecule type" value="Genomic_DNA"/>
</dbReference>
<organism evidence="1 2">
    <name type="scientific">Corynebacterium poyangense</name>
    <dbReference type="NCBI Taxonomy" id="2684405"/>
    <lineage>
        <taxon>Bacteria</taxon>
        <taxon>Bacillati</taxon>
        <taxon>Actinomycetota</taxon>
        <taxon>Actinomycetes</taxon>
        <taxon>Mycobacteriales</taxon>
        <taxon>Corynebacteriaceae</taxon>
        <taxon>Corynebacterium</taxon>
    </lineage>
</organism>